<evidence type="ECO:0000256" key="1">
    <source>
        <dbReference type="ARBA" id="ARBA00022723"/>
    </source>
</evidence>
<evidence type="ECO:0000256" key="2">
    <source>
        <dbReference type="ARBA" id="ARBA00023004"/>
    </source>
</evidence>
<dbReference type="GO" id="GO:0003824">
    <property type="term" value="F:catalytic activity"/>
    <property type="evidence" value="ECO:0007669"/>
    <property type="project" value="InterPro"/>
</dbReference>
<dbReference type="SFLD" id="SFLDS00029">
    <property type="entry name" value="Radical_SAM"/>
    <property type="match status" value="1"/>
</dbReference>
<dbReference type="SFLD" id="SFLDG01084">
    <property type="entry name" value="Uncharacterised_Radical_SAM_Su"/>
    <property type="match status" value="1"/>
</dbReference>
<reference evidence="6" key="1">
    <citation type="submission" date="2017-05" db="EMBL/GenBank/DDBJ databases">
        <authorList>
            <person name="Rodrigo-Torres L."/>
            <person name="Arahal R. D."/>
            <person name="Lucena T."/>
        </authorList>
    </citation>
    <scope>NUCLEOTIDE SEQUENCE [LARGE SCALE GENOMIC DNA]</scope>
    <source>
        <strain evidence="6">CECT 8621</strain>
    </source>
</reference>
<gene>
    <name evidence="5" type="ORF">COL8621_01654</name>
</gene>
<dbReference type="GO" id="GO:0051536">
    <property type="term" value="F:iron-sulfur cluster binding"/>
    <property type="evidence" value="ECO:0007669"/>
    <property type="project" value="UniProtKB-KW"/>
</dbReference>
<dbReference type="InterPro" id="IPR040086">
    <property type="entry name" value="MJ0683-like"/>
</dbReference>
<dbReference type="PROSITE" id="PS51918">
    <property type="entry name" value="RADICAL_SAM"/>
    <property type="match status" value="1"/>
</dbReference>
<evidence type="ECO:0000313" key="6">
    <source>
        <dbReference type="Proteomes" id="UP000202922"/>
    </source>
</evidence>
<evidence type="ECO:0000259" key="4">
    <source>
        <dbReference type="PROSITE" id="PS51918"/>
    </source>
</evidence>
<accession>A0A238JWT9</accession>
<dbReference type="SMART" id="SM00729">
    <property type="entry name" value="Elp3"/>
    <property type="match status" value="1"/>
</dbReference>
<dbReference type="Proteomes" id="UP000202922">
    <property type="component" value="Unassembled WGS sequence"/>
</dbReference>
<feature type="domain" description="Radical SAM core" evidence="4">
    <location>
        <begin position="73"/>
        <end position="310"/>
    </location>
</feature>
<dbReference type="CDD" id="cd01335">
    <property type="entry name" value="Radical_SAM"/>
    <property type="match status" value="1"/>
</dbReference>
<dbReference type="NCBIfam" id="NF033668">
    <property type="entry name" value="rSAM_PA0069"/>
    <property type="match status" value="1"/>
</dbReference>
<dbReference type="PANTHER" id="PTHR43432:SF3">
    <property type="entry name" value="SLR0285 PROTEIN"/>
    <property type="match status" value="1"/>
</dbReference>
<evidence type="ECO:0000313" key="5">
    <source>
        <dbReference type="EMBL" id="SMX35110.1"/>
    </source>
</evidence>
<dbReference type="SUPFAM" id="SSF102114">
    <property type="entry name" value="Radical SAM enzymes"/>
    <property type="match status" value="1"/>
</dbReference>
<evidence type="ECO:0000256" key="3">
    <source>
        <dbReference type="ARBA" id="ARBA00023014"/>
    </source>
</evidence>
<dbReference type="InterPro" id="IPR007197">
    <property type="entry name" value="rSAM"/>
</dbReference>
<keyword evidence="3" id="KW-0411">Iron-sulfur</keyword>
<sequence>MFYIRSCMMHERKDIPAERRKARAAVTNQTGRFEPYARVSVDDGWPMEEAAPVLRTELSIEEPRTVITRNKSPDLPFDRSINPYRGCEHGCIYCFARPTHAYLGLSPGLDFETRLIARPSAPDVLARELSAKRYRPRTIAIGTNTDPYQPIEIDQRIMRRLMQVLLDFKHPVGIVTKGTLIERDVDILAQLAEQRLVRVGISITSLDRNLSRKMEPRAPTPERRLATIRKLTEAGVEVRVMTSPIVPALTDHELEAILTRAKEAGAIAASWIMLRLPLEVSPLFQEWLGEHFPDRANRVMTRLREMHGGRDYDPEWGKRMRGDGHYAKLIGARFNRCAKSLGLDAELPPLRTDLFRVPPRPGDQLSLF</sequence>
<dbReference type="RefSeq" id="WP_235823767.1">
    <property type="nucleotide sequence ID" value="NZ_FXYE01000001.1"/>
</dbReference>
<name>A0A238JWT9_9RHOB</name>
<dbReference type="AlphaFoldDB" id="A0A238JWT9"/>
<organism evidence="5 6">
    <name type="scientific">Actibacterium lipolyticum</name>
    <dbReference type="NCBI Taxonomy" id="1524263"/>
    <lineage>
        <taxon>Bacteria</taxon>
        <taxon>Pseudomonadati</taxon>
        <taxon>Pseudomonadota</taxon>
        <taxon>Alphaproteobacteria</taxon>
        <taxon>Rhodobacterales</taxon>
        <taxon>Roseobacteraceae</taxon>
        <taxon>Actibacterium</taxon>
    </lineage>
</organism>
<keyword evidence="1" id="KW-0479">Metal-binding</keyword>
<dbReference type="EMBL" id="FXYE01000001">
    <property type="protein sequence ID" value="SMX35110.1"/>
    <property type="molecule type" value="Genomic_DNA"/>
</dbReference>
<dbReference type="InterPro" id="IPR058240">
    <property type="entry name" value="rSAM_sf"/>
</dbReference>
<dbReference type="InterPro" id="IPR006638">
    <property type="entry name" value="Elp3/MiaA/NifB-like_rSAM"/>
</dbReference>
<dbReference type="Pfam" id="PF04055">
    <property type="entry name" value="Radical_SAM"/>
    <property type="match status" value="1"/>
</dbReference>
<protein>
    <submittedName>
        <fullName evidence="5">Radical SAM superfamily protein</fullName>
    </submittedName>
</protein>
<keyword evidence="6" id="KW-1185">Reference proteome</keyword>
<dbReference type="Gene3D" id="3.80.30.30">
    <property type="match status" value="1"/>
</dbReference>
<proteinExistence type="predicted"/>
<dbReference type="PANTHER" id="PTHR43432">
    <property type="entry name" value="SLR0285 PROTEIN"/>
    <property type="match status" value="1"/>
</dbReference>
<keyword evidence="2" id="KW-0408">Iron</keyword>
<dbReference type="GO" id="GO:0046872">
    <property type="term" value="F:metal ion binding"/>
    <property type="evidence" value="ECO:0007669"/>
    <property type="project" value="UniProtKB-KW"/>
</dbReference>